<accession>A0A0A9HCA9</accession>
<proteinExistence type="predicted"/>
<reference evidence="1" key="2">
    <citation type="journal article" date="2015" name="Data Brief">
        <title>Shoot transcriptome of the giant reed, Arundo donax.</title>
        <authorList>
            <person name="Barrero R.A."/>
            <person name="Guerrero F.D."/>
            <person name="Moolhuijzen P."/>
            <person name="Goolsby J.A."/>
            <person name="Tidwell J."/>
            <person name="Bellgard S.E."/>
            <person name="Bellgard M.I."/>
        </authorList>
    </citation>
    <scope>NUCLEOTIDE SEQUENCE</scope>
    <source>
        <tissue evidence="1">Shoot tissue taken approximately 20 cm above the soil surface</tissue>
    </source>
</reference>
<sequence>MKEQNGVWNCLNILKQLGSSNEPGLVVPDK</sequence>
<name>A0A0A9HCA9_ARUDO</name>
<reference evidence="1" key="1">
    <citation type="submission" date="2014-09" db="EMBL/GenBank/DDBJ databases">
        <authorList>
            <person name="Magalhaes I.L.F."/>
            <person name="Oliveira U."/>
            <person name="Santos F.R."/>
            <person name="Vidigal T.H.D.A."/>
            <person name="Brescovit A.D."/>
            <person name="Santos A.J."/>
        </authorList>
    </citation>
    <scope>NUCLEOTIDE SEQUENCE</scope>
    <source>
        <tissue evidence="1">Shoot tissue taken approximately 20 cm above the soil surface</tissue>
    </source>
</reference>
<evidence type="ECO:0000313" key="1">
    <source>
        <dbReference type="EMBL" id="JAE34392.1"/>
    </source>
</evidence>
<protein>
    <submittedName>
        <fullName evidence="1">Uncharacterized protein</fullName>
    </submittedName>
</protein>
<dbReference type="AlphaFoldDB" id="A0A0A9HCA9"/>
<dbReference type="EMBL" id="GBRH01163504">
    <property type="protein sequence ID" value="JAE34392.1"/>
    <property type="molecule type" value="Transcribed_RNA"/>
</dbReference>
<organism evidence="1">
    <name type="scientific">Arundo donax</name>
    <name type="common">Giant reed</name>
    <name type="synonym">Donax arundinaceus</name>
    <dbReference type="NCBI Taxonomy" id="35708"/>
    <lineage>
        <taxon>Eukaryota</taxon>
        <taxon>Viridiplantae</taxon>
        <taxon>Streptophyta</taxon>
        <taxon>Embryophyta</taxon>
        <taxon>Tracheophyta</taxon>
        <taxon>Spermatophyta</taxon>
        <taxon>Magnoliopsida</taxon>
        <taxon>Liliopsida</taxon>
        <taxon>Poales</taxon>
        <taxon>Poaceae</taxon>
        <taxon>PACMAD clade</taxon>
        <taxon>Arundinoideae</taxon>
        <taxon>Arundineae</taxon>
        <taxon>Arundo</taxon>
    </lineage>
</organism>